<dbReference type="EMBL" id="JAAVNE010000065">
    <property type="protein sequence ID" value="NKC34094.1"/>
    <property type="molecule type" value="Genomic_DNA"/>
</dbReference>
<evidence type="ECO:0000313" key="3">
    <source>
        <dbReference type="EMBL" id="NKC34094.1"/>
    </source>
</evidence>
<accession>A0ABX1EA30</accession>
<feature type="transmembrane region" description="Helical" evidence="2">
    <location>
        <begin position="41"/>
        <end position="59"/>
    </location>
</feature>
<sequence length="373" mass="39619">MPAEEDPTIRRGPGAVAPPQVEWGRPLPPAPRRPRRLGPGLLVIGMLGAAAGLGGWWLLRPGPAPERATRHAERPGETPAAAALPALRQAALPAPAPATAQAVAVAVPLPGPAPAPEPAPAASRLASLPPLWPEAAIRAHRAASPALFRLAERPAVFLMDFPSLAQQGAALNRVAALLEKAGLPRDRVLAPAEMAAAIAQSGDTAATFYFGHNYRGEGLARFFALADQQGQALAPEEEWVRAQYTLARGLVPAGQEIVLLSLAAPGPEMDEAGRATILQHEISHGRFGTDRAYAAHVRLVWRERFEEADRAAIRHFLAREGYDTGIEELVIDEAQAYLLHTPDPRFFTAAHLGLDAAGVERLRALLRDGLPPG</sequence>
<comment type="caution">
    <text evidence="3">The sequence shown here is derived from an EMBL/GenBank/DDBJ whole genome shotgun (WGS) entry which is preliminary data.</text>
</comment>
<keyword evidence="4" id="KW-1185">Reference proteome</keyword>
<name>A0ABX1EA30_9PROT</name>
<protein>
    <submittedName>
        <fullName evidence="3">Uncharacterized protein</fullName>
    </submittedName>
</protein>
<organism evidence="3 4">
    <name type="scientific">Falsiroseomonas selenitidurans</name>
    <dbReference type="NCBI Taxonomy" id="2716335"/>
    <lineage>
        <taxon>Bacteria</taxon>
        <taxon>Pseudomonadati</taxon>
        <taxon>Pseudomonadota</taxon>
        <taxon>Alphaproteobacteria</taxon>
        <taxon>Acetobacterales</taxon>
        <taxon>Roseomonadaceae</taxon>
        <taxon>Falsiroseomonas</taxon>
    </lineage>
</organism>
<evidence type="ECO:0000256" key="1">
    <source>
        <dbReference type="SAM" id="MobiDB-lite"/>
    </source>
</evidence>
<proteinExistence type="predicted"/>
<keyword evidence="2" id="KW-0812">Transmembrane</keyword>
<reference evidence="3 4" key="1">
    <citation type="submission" date="2020-03" db="EMBL/GenBank/DDBJ databases">
        <title>Roseomonas selenitidurans sp. nov. isolated from urban soil.</title>
        <authorList>
            <person name="Liu H."/>
        </authorList>
    </citation>
    <scope>NUCLEOTIDE SEQUENCE [LARGE SCALE GENOMIC DNA]</scope>
    <source>
        <strain evidence="3 4">BU-1</strain>
    </source>
</reference>
<evidence type="ECO:0000313" key="4">
    <source>
        <dbReference type="Proteomes" id="UP000787635"/>
    </source>
</evidence>
<keyword evidence="2" id="KW-0472">Membrane</keyword>
<dbReference type="RefSeq" id="WP_168034812.1">
    <property type="nucleotide sequence ID" value="NZ_JAAVNE010000065.1"/>
</dbReference>
<evidence type="ECO:0000256" key="2">
    <source>
        <dbReference type="SAM" id="Phobius"/>
    </source>
</evidence>
<dbReference type="Proteomes" id="UP000787635">
    <property type="component" value="Unassembled WGS sequence"/>
</dbReference>
<keyword evidence="2" id="KW-1133">Transmembrane helix</keyword>
<feature type="region of interest" description="Disordered" evidence="1">
    <location>
        <begin position="1"/>
        <end position="33"/>
    </location>
</feature>
<gene>
    <name evidence="3" type="ORF">HEQ75_24775</name>
</gene>